<dbReference type="OrthoDB" id="1902587at2759"/>
<feature type="region of interest" description="Disordered" evidence="7">
    <location>
        <begin position="264"/>
        <end position="287"/>
    </location>
</feature>
<dbReference type="PANTHER" id="PTHR43811">
    <property type="entry name" value="FKBP-TYPE PEPTIDYL-PROLYL CIS-TRANS ISOMERASE FKPA"/>
    <property type="match status" value="1"/>
</dbReference>
<dbReference type="GO" id="GO:0005730">
    <property type="term" value="C:nucleolus"/>
    <property type="evidence" value="ECO:0007669"/>
    <property type="project" value="TreeGrafter"/>
</dbReference>
<evidence type="ECO:0000256" key="6">
    <source>
        <dbReference type="PROSITE-ProRule" id="PRU00277"/>
    </source>
</evidence>
<dbReference type="PIRSF" id="PIRSF001473">
    <property type="entry name" value="FK506-bp_FPR3"/>
    <property type="match status" value="1"/>
</dbReference>
<feature type="compositionally biased region" description="Acidic residues" evidence="7">
    <location>
        <begin position="137"/>
        <end position="181"/>
    </location>
</feature>
<dbReference type="EMBL" id="KZ819196">
    <property type="protein sequence ID" value="PWY99122.1"/>
    <property type="molecule type" value="Genomic_DNA"/>
</dbReference>
<dbReference type="GO" id="GO:0003755">
    <property type="term" value="F:peptidyl-prolyl cis-trans isomerase activity"/>
    <property type="evidence" value="ECO:0007669"/>
    <property type="project" value="UniProtKB-KW"/>
</dbReference>
<dbReference type="Pfam" id="PF00254">
    <property type="entry name" value="FKBP_C"/>
    <property type="match status" value="1"/>
</dbReference>
<evidence type="ECO:0000313" key="9">
    <source>
        <dbReference type="EMBL" id="PWY99122.1"/>
    </source>
</evidence>
<dbReference type="InterPro" id="IPR041232">
    <property type="entry name" value="NPL"/>
</dbReference>
<dbReference type="InterPro" id="IPR001179">
    <property type="entry name" value="PPIase_FKBP_dom"/>
</dbReference>
<feature type="compositionally biased region" description="Basic and acidic residues" evidence="7">
    <location>
        <begin position="69"/>
        <end position="78"/>
    </location>
</feature>
<dbReference type="Gene3D" id="3.10.50.40">
    <property type="match status" value="1"/>
</dbReference>
<dbReference type="FunCoup" id="A0A317XMU2">
    <property type="interactions" value="37"/>
</dbReference>
<evidence type="ECO:0000256" key="5">
    <source>
        <dbReference type="PIRNR" id="PIRNR001473"/>
    </source>
</evidence>
<organism evidence="9 10">
    <name type="scientific">Testicularia cyperi</name>
    <dbReference type="NCBI Taxonomy" id="1882483"/>
    <lineage>
        <taxon>Eukaryota</taxon>
        <taxon>Fungi</taxon>
        <taxon>Dikarya</taxon>
        <taxon>Basidiomycota</taxon>
        <taxon>Ustilaginomycotina</taxon>
        <taxon>Ustilaginomycetes</taxon>
        <taxon>Ustilaginales</taxon>
        <taxon>Anthracoideaceae</taxon>
        <taxon>Testicularia</taxon>
    </lineage>
</organism>
<evidence type="ECO:0000256" key="1">
    <source>
        <dbReference type="ARBA" id="ARBA00000971"/>
    </source>
</evidence>
<dbReference type="Gene3D" id="2.60.120.340">
    <property type="entry name" value="Nucleoplasmin core domain"/>
    <property type="match status" value="1"/>
</dbReference>
<comment type="similarity">
    <text evidence="2">Belongs to the FKBP-type PPIase family. FKBP3/4 subfamily.</text>
</comment>
<keyword evidence="4 5" id="KW-0413">Isomerase</keyword>
<dbReference type="Proteomes" id="UP000246740">
    <property type="component" value="Unassembled WGS sequence"/>
</dbReference>
<feature type="region of interest" description="Disordered" evidence="7">
    <location>
        <begin position="57"/>
        <end position="82"/>
    </location>
</feature>
<feature type="region of interest" description="Disordered" evidence="7">
    <location>
        <begin position="132"/>
        <end position="245"/>
    </location>
</feature>
<sequence length="397" mass="43119">MAATPIAFFGLKLTPGKVQRMDVSRDFKVTNISYADEPKAGSKTLVKVHYTHIPGFDEEDVYDDEDEKTDDKEQKQKDAEDEVDVEKVYTLCSLSAGKVEQAVVDLQFCQEELIGFSITGDTPVDLVGNYVASPDFYDQEPDSDEMFSDDEEEEDLTDGELYDSDMIEGDFEEDDDEDMEEDSTRFEEITEKPPKKQAKAIEAAPVALPASKKRAATVAEDKKSSEAAASSKKLKGENGAAAAAPAKKAAAAAAKEKEATVAKAAKTTTKDGADVKAKPAAKEDKMKVTKLPSGLEIQEKTSGNGPPCKAGQKVSMRYVGRLTNGKTFDQCVSGKPFSFKLGRGEVIKGWDEGVKGMRVGGERRLTCPPNLAYGNQKLPGIPARSTLVFDVKLLEIK</sequence>
<dbReference type="FunFam" id="3.10.50.40:FF:000006">
    <property type="entry name" value="Peptidyl-prolyl cis-trans isomerase"/>
    <property type="match status" value="1"/>
</dbReference>
<keyword evidence="10" id="KW-1185">Reference proteome</keyword>
<dbReference type="PROSITE" id="PS50059">
    <property type="entry name" value="FKBP_PPIASE"/>
    <property type="match status" value="1"/>
</dbReference>
<evidence type="ECO:0000256" key="3">
    <source>
        <dbReference type="ARBA" id="ARBA00023110"/>
    </source>
</evidence>
<dbReference type="STRING" id="1882483.A0A317XMU2"/>
<feature type="compositionally biased region" description="Acidic residues" evidence="7">
    <location>
        <begin position="57"/>
        <end position="68"/>
    </location>
</feature>
<dbReference type="InterPro" id="IPR023566">
    <property type="entry name" value="PPIase_Fpr3/Fpr4-like"/>
</dbReference>
<feature type="domain" description="PPIase FKBP-type" evidence="8">
    <location>
        <begin position="311"/>
        <end position="397"/>
    </location>
</feature>
<dbReference type="EC" id="5.2.1.8" evidence="5"/>
<proteinExistence type="inferred from homology"/>
<dbReference type="AlphaFoldDB" id="A0A317XMU2"/>
<dbReference type="Pfam" id="PF17800">
    <property type="entry name" value="NPL"/>
    <property type="match status" value="1"/>
</dbReference>
<feature type="compositionally biased region" description="Basic and acidic residues" evidence="7">
    <location>
        <begin position="268"/>
        <end position="287"/>
    </location>
</feature>
<keyword evidence="3 5" id="KW-0697">Rotamase</keyword>
<comment type="catalytic activity">
    <reaction evidence="1 5 6">
        <text>[protein]-peptidylproline (omega=180) = [protein]-peptidylproline (omega=0)</text>
        <dbReference type="Rhea" id="RHEA:16237"/>
        <dbReference type="Rhea" id="RHEA-COMP:10747"/>
        <dbReference type="Rhea" id="RHEA-COMP:10748"/>
        <dbReference type="ChEBI" id="CHEBI:83833"/>
        <dbReference type="ChEBI" id="CHEBI:83834"/>
        <dbReference type="EC" id="5.2.1.8"/>
    </reaction>
</comment>
<evidence type="ECO:0000256" key="4">
    <source>
        <dbReference type="ARBA" id="ARBA00023235"/>
    </source>
</evidence>
<name>A0A317XMU2_9BASI</name>
<evidence type="ECO:0000256" key="7">
    <source>
        <dbReference type="SAM" id="MobiDB-lite"/>
    </source>
</evidence>
<dbReference type="GO" id="GO:0000785">
    <property type="term" value="C:chromatin"/>
    <property type="evidence" value="ECO:0007669"/>
    <property type="project" value="TreeGrafter"/>
</dbReference>
<feature type="compositionally biased region" description="Basic and acidic residues" evidence="7">
    <location>
        <begin position="182"/>
        <end position="194"/>
    </location>
</feature>
<gene>
    <name evidence="9" type="ORF">BCV70DRAFT_201340</name>
</gene>
<accession>A0A317XMU2</accession>
<reference evidence="9 10" key="1">
    <citation type="journal article" date="2018" name="Mol. Biol. Evol.">
        <title>Broad Genomic Sampling Reveals a Smut Pathogenic Ancestry of the Fungal Clade Ustilaginomycotina.</title>
        <authorList>
            <person name="Kijpornyongpan T."/>
            <person name="Mondo S.J."/>
            <person name="Barry K."/>
            <person name="Sandor L."/>
            <person name="Lee J."/>
            <person name="Lipzen A."/>
            <person name="Pangilinan J."/>
            <person name="LaButti K."/>
            <person name="Hainaut M."/>
            <person name="Henrissat B."/>
            <person name="Grigoriev I.V."/>
            <person name="Spatafora J.W."/>
            <person name="Aime M.C."/>
        </authorList>
    </citation>
    <scope>NUCLEOTIDE SEQUENCE [LARGE SCALE GENOMIC DNA]</scope>
    <source>
        <strain evidence="9 10">MCA 3645</strain>
    </source>
</reference>
<evidence type="ECO:0000259" key="8">
    <source>
        <dbReference type="PROSITE" id="PS50059"/>
    </source>
</evidence>
<dbReference type="PANTHER" id="PTHR43811:SF19">
    <property type="entry name" value="39 KDA FK506-BINDING NUCLEAR PROTEIN"/>
    <property type="match status" value="1"/>
</dbReference>
<dbReference type="InterPro" id="IPR046357">
    <property type="entry name" value="PPIase_dom_sf"/>
</dbReference>
<protein>
    <recommendedName>
        <fullName evidence="5">FK506-binding protein</fullName>
        <ecNumber evidence="5">5.2.1.8</ecNumber>
    </recommendedName>
</protein>
<evidence type="ECO:0000313" key="10">
    <source>
        <dbReference type="Proteomes" id="UP000246740"/>
    </source>
</evidence>
<evidence type="ECO:0000256" key="2">
    <source>
        <dbReference type="ARBA" id="ARBA00007838"/>
    </source>
</evidence>
<dbReference type="InParanoid" id="A0A317XMU2"/>
<dbReference type="SUPFAM" id="SSF54534">
    <property type="entry name" value="FKBP-like"/>
    <property type="match status" value="1"/>
</dbReference>